<reference evidence="5" key="1">
    <citation type="submission" date="2011-12" db="EMBL/GenBank/DDBJ databases">
        <authorList>
            <consortium name="The Broad Institute Genome Sequencing Platform"/>
            <person name="Russ C."/>
            <person name="Tyler B."/>
            <person name="Panabieres F."/>
            <person name="Shan W."/>
            <person name="Tripathy S."/>
            <person name="Grunwald N."/>
            <person name="Machado M."/>
            <person name="Young S.K."/>
            <person name="Zeng Q."/>
            <person name="Gargeya S."/>
            <person name="Fitzgerald M."/>
            <person name="Haas B."/>
            <person name="Abouelleil A."/>
            <person name="Alvarado L."/>
            <person name="Arachchi H.M."/>
            <person name="Berlin A."/>
            <person name="Chapman S.B."/>
            <person name="Gearin G."/>
            <person name="Goldberg J."/>
            <person name="Griggs A."/>
            <person name="Gujja S."/>
            <person name="Hansen M."/>
            <person name="Heiman D."/>
            <person name="Howarth C."/>
            <person name="Larimer J."/>
            <person name="Lui A."/>
            <person name="MacDonald P.J.P."/>
            <person name="McCowen C."/>
            <person name="Montmayeur A."/>
            <person name="Murphy C."/>
            <person name="Neiman D."/>
            <person name="Pearson M."/>
            <person name="Priest M."/>
            <person name="Roberts A."/>
            <person name="Saif S."/>
            <person name="Shea T."/>
            <person name="Sisk P."/>
            <person name="Stolte C."/>
            <person name="Sykes S."/>
            <person name="Wortman J."/>
            <person name="Nusbaum C."/>
            <person name="Birren B."/>
        </authorList>
    </citation>
    <scope>NUCLEOTIDE SEQUENCE [LARGE SCALE GENOMIC DNA]</scope>
    <source>
        <strain evidence="5">INRA-310</strain>
    </source>
</reference>
<evidence type="ECO:0000259" key="3">
    <source>
        <dbReference type="PROSITE" id="PS50158"/>
    </source>
</evidence>
<dbReference type="AlphaFoldDB" id="W2PVS2"/>
<dbReference type="GeneID" id="20184489"/>
<dbReference type="GO" id="GO:0003676">
    <property type="term" value="F:nucleic acid binding"/>
    <property type="evidence" value="ECO:0007669"/>
    <property type="project" value="InterPro"/>
</dbReference>
<dbReference type="PROSITE" id="PS50158">
    <property type="entry name" value="ZF_CCHC"/>
    <property type="match status" value="1"/>
</dbReference>
<dbReference type="EMBL" id="KI669606">
    <property type="protein sequence ID" value="ETN04125.1"/>
    <property type="molecule type" value="Genomic_DNA"/>
</dbReference>
<dbReference type="InterPro" id="IPR036875">
    <property type="entry name" value="Znf_CCHC_sf"/>
</dbReference>
<dbReference type="Pfam" id="PF00098">
    <property type="entry name" value="zf-CCHC"/>
    <property type="match status" value="1"/>
</dbReference>
<feature type="region of interest" description="Disordered" evidence="2">
    <location>
        <begin position="190"/>
        <end position="268"/>
    </location>
</feature>
<dbReference type="SMART" id="SM00343">
    <property type="entry name" value="ZnF_C2HC"/>
    <property type="match status" value="2"/>
</dbReference>
<reference evidence="4 5" key="2">
    <citation type="submission" date="2013-11" db="EMBL/GenBank/DDBJ databases">
        <title>The Genome Sequence of Phytophthora parasitica INRA-310.</title>
        <authorList>
            <consortium name="The Broad Institute Genomics Platform"/>
            <person name="Russ C."/>
            <person name="Tyler B."/>
            <person name="Panabieres F."/>
            <person name="Shan W."/>
            <person name="Tripathy S."/>
            <person name="Grunwald N."/>
            <person name="Machado M."/>
            <person name="Johnson C.S."/>
            <person name="Arredondo F."/>
            <person name="Hong C."/>
            <person name="Coffey M."/>
            <person name="Young S.K."/>
            <person name="Zeng Q."/>
            <person name="Gargeya S."/>
            <person name="Fitzgerald M."/>
            <person name="Abouelleil A."/>
            <person name="Alvarado L."/>
            <person name="Chapman S.B."/>
            <person name="Gainer-Dewar J."/>
            <person name="Goldberg J."/>
            <person name="Griggs A."/>
            <person name="Gujja S."/>
            <person name="Hansen M."/>
            <person name="Howarth C."/>
            <person name="Imamovic A."/>
            <person name="Ireland A."/>
            <person name="Larimer J."/>
            <person name="McCowan C."/>
            <person name="Murphy C."/>
            <person name="Pearson M."/>
            <person name="Poon T.W."/>
            <person name="Priest M."/>
            <person name="Roberts A."/>
            <person name="Saif S."/>
            <person name="Shea T."/>
            <person name="Sykes S."/>
            <person name="Wortman J."/>
            <person name="Nusbaum C."/>
            <person name="Birren B."/>
        </authorList>
    </citation>
    <scope>NUCLEOTIDE SEQUENCE [LARGE SCALE GENOMIC DNA]</scope>
    <source>
        <strain evidence="4 5">INRA-310</strain>
    </source>
</reference>
<name>W2PVS2_PHYN3</name>
<dbReference type="Gene3D" id="4.10.60.10">
    <property type="entry name" value="Zinc finger, CCHC-type"/>
    <property type="match status" value="1"/>
</dbReference>
<keyword evidence="1" id="KW-0862">Zinc</keyword>
<dbReference type="VEuPathDB" id="FungiDB:PPTG_15302"/>
<evidence type="ECO:0000256" key="2">
    <source>
        <dbReference type="SAM" id="MobiDB-lite"/>
    </source>
</evidence>
<dbReference type="SUPFAM" id="SSF57756">
    <property type="entry name" value="Retrovirus zinc finger-like domains"/>
    <property type="match status" value="1"/>
</dbReference>
<feature type="compositionally biased region" description="Basic and acidic residues" evidence="2">
    <location>
        <begin position="71"/>
        <end position="92"/>
    </location>
</feature>
<keyword evidence="1" id="KW-0479">Metal-binding</keyword>
<dbReference type="Proteomes" id="UP000018817">
    <property type="component" value="Unassembled WGS sequence"/>
</dbReference>
<evidence type="ECO:0000313" key="4">
    <source>
        <dbReference type="EMBL" id="ETN04125.1"/>
    </source>
</evidence>
<feature type="domain" description="CCHC-type" evidence="3">
    <location>
        <begin position="4"/>
        <end position="18"/>
    </location>
</feature>
<proteinExistence type="predicted"/>
<accession>W2PVS2</accession>
<feature type="region of interest" description="Disordered" evidence="2">
    <location>
        <begin position="52"/>
        <end position="144"/>
    </location>
</feature>
<organism evidence="4 5">
    <name type="scientific">Phytophthora nicotianae (strain INRA-310)</name>
    <name type="common">Phytophthora parasitica</name>
    <dbReference type="NCBI Taxonomy" id="761204"/>
    <lineage>
        <taxon>Eukaryota</taxon>
        <taxon>Sar</taxon>
        <taxon>Stramenopiles</taxon>
        <taxon>Oomycota</taxon>
        <taxon>Peronosporomycetes</taxon>
        <taxon>Peronosporales</taxon>
        <taxon>Peronosporaceae</taxon>
        <taxon>Phytophthora</taxon>
    </lineage>
</organism>
<evidence type="ECO:0000256" key="1">
    <source>
        <dbReference type="PROSITE-ProRule" id="PRU00047"/>
    </source>
</evidence>
<dbReference type="RefSeq" id="XP_008910600.1">
    <property type="nucleotide sequence ID" value="XM_008912352.1"/>
</dbReference>
<feature type="compositionally biased region" description="Basic and acidic residues" evidence="2">
    <location>
        <begin position="239"/>
        <end position="251"/>
    </location>
</feature>
<protein>
    <recommendedName>
        <fullName evidence="3">CCHC-type domain-containing protein</fullName>
    </recommendedName>
</protein>
<gene>
    <name evidence="4" type="ORF">PPTG_15302</name>
</gene>
<keyword evidence="1" id="KW-0863">Zinc-finger</keyword>
<dbReference type="GO" id="GO:0008270">
    <property type="term" value="F:zinc ion binding"/>
    <property type="evidence" value="ECO:0007669"/>
    <property type="project" value="UniProtKB-KW"/>
</dbReference>
<evidence type="ECO:0000313" key="5">
    <source>
        <dbReference type="Proteomes" id="UP000018817"/>
    </source>
</evidence>
<feature type="compositionally biased region" description="Basic and acidic residues" evidence="2">
    <location>
        <begin position="259"/>
        <end position="268"/>
    </location>
</feature>
<dbReference type="InterPro" id="IPR001878">
    <property type="entry name" value="Znf_CCHC"/>
</dbReference>
<sequence length="486" mass="54090">MQACWKCGKNGHWAAQCPTGPKCYACNQYGQMVKDCTDADAKAKNELNLRKRKTEVKVSGTQKPAHVGTRGVKDDKDESSRNDDEHRHDKTCMVESAEMMQDEVKDRTSVEYDSEPQNLELDEDQGPGDAAGRKDTEGVTKQTTSDANLLDELWQCLTTEAAKKDGERAARYVATVRPAMAVGTGVTPENVECGASGDGDVTKEAMTNGSDDGVSQDIARVRMVRKPEYNQKKRQRVKRALEKRGAAEQEAARQQTNETEQRRDRQRQVKDAIRRLEERRQGQNEVGLQDDGGRARVSLVQRRQVGVEAEVPDVAANDGLPTAKPGSLSRVLDGSNTETEYRAPHLWIMLKELEGFLLDVLSVWRFQMENVFGDMMCVDACVVKGCDDDFLVGVDFMNDHGAVMDFRTNELKYMEEGRSVVIPFNTKDVVKGVRIAAVRMARKTQIRGSTVTPIEIAVTAEDGEKGIFVPTSQASFQERVRNMDSS</sequence>